<feature type="domain" description="Flavoprotein" evidence="5">
    <location>
        <begin position="2"/>
        <end position="178"/>
    </location>
</feature>
<evidence type="ECO:0000313" key="6">
    <source>
        <dbReference type="EMBL" id="HIW10022.1"/>
    </source>
</evidence>
<keyword evidence="3" id="KW-0288">FMN</keyword>
<evidence type="ECO:0000259" key="5">
    <source>
        <dbReference type="Pfam" id="PF02441"/>
    </source>
</evidence>
<dbReference type="InterPro" id="IPR004507">
    <property type="entry name" value="UbiX-like"/>
</dbReference>
<keyword evidence="2" id="KW-0285">Flavoprotein</keyword>
<sequence length="200" mass="21577">MKKIAIAITGASGTIYAERLLQRLVALHTQGTIAVPAVIFTARGREVAQYERPEFVEWLSAQVTAGTVIEYQDNDLFTPPASGSAGYDVLAVVPCSMGMVGRLAVGTSPDLVARAADVMLKENSPHAPRTLILCPRETPLSLIHLRNLTALREAGAVILPAMPSFYTHPASLEEAVDTVILRILALMGLRAADFRGWQEE</sequence>
<keyword evidence="1" id="KW-0637">Prenyltransferase</keyword>
<accession>A0A9D1TXH5</accession>
<dbReference type="Gene3D" id="3.40.50.1950">
    <property type="entry name" value="Flavin prenyltransferase-like"/>
    <property type="match status" value="1"/>
</dbReference>
<dbReference type="NCBIfam" id="TIGR00421">
    <property type="entry name" value="ubiX_pad"/>
    <property type="match status" value="1"/>
</dbReference>
<dbReference type="SUPFAM" id="SSF52507">
    <property type="entry name" value="Homo-oligomeric flavin-containing Cys decarboxylases, HFCD"/>
    <property type="match status" value="1"/>
</dbReference>
<dbReference type="InterPro" id="IPR036551">
    <property type="entry name" value="Flavin_trans-like"/>
</dbReference>
<organism evidence="6 7">
    <name type="scientific">Candidatus Rikenella faecigallinarum</name>
    <dbReference type="NCBI Taxonomy" id="2838745"/>
    <lineage>
        <taxon>Bacteria</taxon>
        <taxon>Pseudomonadati</taxon>
        <taxon>Bacteroidota</taxon>
        <taxon>Bacteroidia</taxon>
        <taxon>Bacteroidales</taxon>
        <taxon>Rikenellaceae</taxon>
        <taxon>Rikenella</taxon>
    </lineage>
</organism>
<dbReference type="EMBL" id="DXHL01000006">
    <property type="protein sequence ID" value="HIW10022.1"/>
    <property type="molecule type" value="Genomic_DNA"/>
</dbReference>
<proteinExistence type="predicted"/>
<dbReference type="Proteomes" id="UP000823926">
    <property type="component" value="Unassembled WGS sequence"/>
</dbReference>
<comment type="caution">
    <text evidence="6">The sequence shown here is derived from an EMBL/GenBank/DDBJ whole genome shotgun (WGS) entry which is preliminary data.</text>
</comment>
<evidence type="ECO:0000256" key="2">
    <source>
        <dbReference type="ARBA" id="ARBA00022630"/>
    </source>
</evidence>
<dbReference type="Pfam" id="PF02441">
    <property type="entry name" value="Flavoprotein"/>
    <property type="match status" value="1"/>
</dbReference>
<evidence type="ECO:0000256" key="1">
    <source>
        <dbReference type="ARBA" id="ARBA00022602"/>
    </source>
</evidence>
<protein>
    <submittedName>
        <fullName evidence="6">UbiX family flavin prenyltransferase</fullName>
    </submittedName>
</protein>
<evidence type="ECO:0000313" key="7">
    <source>
        <dbReference type="Proteomes" id="UP000823926"/>
    </source>
</evidence>
<reference evidence="6" key="1">
    <citation type="journal article" date="2021" name="PeerJ">
        <title>Extensive microbial diversity within the chicken gut microbiome revealed by metagenomics and culture.</title>
        <authorList>
            <person name="Gilroy R."/>
            <person name="Ravi A."/>
            <person name="Getino M."/>
            <person name="Pursley I."/>
            <person name="Horton D.L."/>
            <person name="Alikhan N.F."/>
            <person name="Baker D."/>
            <person name="Gharbi K."/>
            <person name="Hall N."/>
            <person name="Watson M."/>
            <person name="Adriaenssens E.M."/>
            <person name="Foster-Nyarko E."/>
            <person name="Jarju S."/>
            <person name="Secka A."/>
            <person name="Antonio M."/>
            <person name="Oren A."/>
            <person name="Chaudhuri R.R."/>
            <person name="La Ragione R."/>
            <person name="Hildebrand F."/>
            <person name="Pallen M.J."/>
        </authorList>
    </citation>
    <scope>NUCLEOTIDE SEQUENCE</scope>
    <source>
        <strain evidence="6">ChiBcec15-1070</strain>
    </source>
</reference>
<dbReference type="AlphaFoldDB" id="A0A9D1TXH5"/>
<name>A0A9D1TXH5_9BACT</name>
<evidence type="ECO:0000256" key="4">
    <source>
        <dbReference type="ARBA" id="ARBA00022679"/>
    </source>
</evidence>
<evidence type="ECO:0000256" key="3">
    <source>
        <dbReference type="ARBA" id="ARBA00022643"/>
    </source>
</evidence>
<keyword evidence="4" id="KW-0808">Transferase</keyword>
<dbReference type="GO" id="GO:0004659">
    <property type="term" value="F:prenyltransferase activity"/>
    <property type="evidence" value="ECO:0007669"/>
    <property type="project" value="UniProtKB-KW"/>
</dbReference>
<reference evidence="6" key="2">
    <citation type="submission" date="2021-04" db="EMBL/GenBank/DDBJ databases">
        <authorList>
            <person name="Gilroy R."/>
        </authorList>
    </citation>
    <scope>NUCLEOTIDE SEQUENCE</scope>
    <source>
        <strain evidence="6">ChiBcec15-1070</strain>
    </source>
</reference>
<gene>
    <name evidence="6" type="ORF">H9888_00835</name>
</gene>
<dbReference type="InterPro" id="IPR003382">
    <property type="entry name" value="Flavoprotein"/>
</dbReference>